<keyword evidence="4" id="KW-1185">Reference proteome</keyword>
<evidence type="ECO:0000313" key="3">
    <source>
        <dbReference type="EMBL" id="CAJ1395131.1"/>
    </source>
</evidence>
<evidence type="ECO:0008006" key="5">
    <source>
        <dbReference type="Google" id="ProtNLM"/>
    </source>
</evidence>
<organism evidence="3 4">
    <name type="scientific">Effrenium voratum</name>
    <dbReference type="NCBI Taxonomy" id="2562239"/>
    <lineage>
        <taxon>Eukaryota</taxon>
        <taxon>Sar</taxon>
        <taxon>Alveolata</taxon>
        <taxon>Dinophyceae</taxon>
        <taxon>Suessiales</taxon>
        <taxon>Symbiodiniaceae</taxon>
        <taxon>Effrenium</taxon>
    </lineage>
</organism>
<reference evidence="3" key="1">
    <citation type="submission" date="2023-08" db="EMBL/GenBank/DDBJ databases">
        <authorList>
            <person name="Chen Y."/>
            <person name="Shah S."/>
            <person name="Dougan E. K."/>
            <person name="Thang M."/>
            <person name="Chan C."/>
        </authorList>
    </citation>
    <scope>NUCLEOTIDE SEQUENCE</scope>
</reference>
<comment type="caution">
    <text evidence="3">The sequence shown here is derived from an EMBL/GenBank/DDBJ whole genome shotgun (WGS) entry which is preliminary data.</text>
</comment>
<dbReference type="EMBL" id="CAUJNA010003068">
    <property type="protein sequence ID" value="CAJ1395131.1"/>
    <property type="molecule type" value="Genomic_DNA"/>
</dbReference>
<evidence type="ECO:0000259" key="2">
    <source>
        <dbReference type="Pfam" id="PF22622"/>
    </source>
</evidence>
<name>A0AA36IYC4_9DINO</name>
<dbReference type="AlphaFoldDB" id="A0AA36IYC4"/>
<dbReference type="InterPro" id="IPR029069">
    <property type="entry name" value="HotDog_dom_sf"/>
</dbReference>
<evidence type="ECO:0000313" key="4">
    <source>
        <dbReference type="Proteomes" id="UP001178507"/>
    </source>
</evidence>
<dbReference type="GO" id="GO:0004300">
    <property type="term" value="F:enoyl-CoA hydratase activity"/>
    <property type="evidence" value="ECO:0007669"/>
    <property type="project" value="TreeGrafter"/>
</dbReference>
<proteinExistence type="predicted"/>
<feature type="domain" description="MaoC-like" evidence="1">
    <location>
        <begin position="217"/>
        <end position="330"/>
    </location>
</feature>
<dbReference type="InterPro" id="IPR002539">
    <property type="entry name" value="MaoC-like_dom"/>
</dbReference>
<dbReference type="PANTHER" id="PTHR13078">
    <property type="entry name" value="PEROXISOMAL MULTIFUNCTIONAL ENZYME TYPE 2-RELATED"/>
    <property type="match status" value="1"/>
</dbReference>
<accession>A0AA36IYC4</accession>
<dbReference type="GO" id="GO:0006635">
    <property type="term" value="P:fatty acid beta-oxidation"/>
    <property type="evidence" value="ECO:0007669"/>
    <property type="project" value="TreeGrafter"/>
</dbReference>
<dbReference type="InterPro" id="IPR054357">
    <property type="entry name" value="MFE-2_N"/>
</dbReference>
<dbReference type="GO" id="GO:0003857">
    <property type="term" value="F:(3S)-3-hydroxyacyl-CoA dehydrogenase (NAD+) activity"/>
    <property type="evidence" value="ECO:0007669"/>
    <property type="project" value="TreeGrafter"/>
</dbReference>
<dbReference type="GO" id="GO:0005777">
    <property type="term" value="C:peroxisome"/>
    <property type="evidence" value="ECO:0007669"/>
    <property type="project" value="TreeGrafter"/>
</dbReference>
<gene>
    <name evidence="3" type="ORF">EVOR1521_LOCUS19640</name>
</gene>
<protein>
    <recommendedName>
        <fullName evidence="5">MaoC-like domain-containing protein</fullName>
    </recommendedName>
</protein>
<evidence type="ECO:0000259" key="1">
    <source>
        <dbReference type="Pfam" id="PF01575"/>
    </source>
</evidence>
<dbReference type="PANTHER" id="PTHR13078:SF56">
    <property type="entry name" value="PEROXISOMAL MULTIFUNCTIONAL ENZYME TYPE 2"/>
    <property type="match status" value="1"/>
</dbReference>
<dbReference type="Pfam" id="PF01575">
    <property type="entry name" value="MaoC_dehydratas"/>
    <property type="match status" value="1"/>
</dbReference>
<feature type="domain" description="Peroxisomal multifunctional enzyme type 2-like N-terminal" evidence="2">
    <location>
        <begin position="21"/>
        <end position="62"/>
    </location>
</feature>
<dbReference type="CDD" id="cd03448">
    <property type="entry name" value="HDE_HSD"/>
    <property type="match status" value="1"/>
</dbReference>
<dbReference type="Gene3D" id="3.10.129.10">
    <property type="entry name" value="Hotdog Thioesterase"/>
    <property type="match status" value="1"/>
</dbReference>
<dbReference type="Pfam" id="PF22622">
    <property type="entry name" value="MFE-2_hydrat-2_N"/>
    <property type="match status" value="1"/>
</dbReference>
<dbReference type="GO" id="GO:0044594">
    <property type="term" value="F:17-beta-hydroxysteroid dehydrogenase (NAD+) activity"/>
    <property type="evidence" value="ECO:0007669"/>
    <property type="project" value="TreeGrafter"/>
</dbReference>
<dbReference type="SUPFAM" id="SSF54637">
    <property type="entry name" value="Thioesterase/thiol ester dehydrase-isomerase"/>
    <property type="match status" value="3"/>
</dbReference>
<sequence>MAGLRFESVSAGSLSVSEPVEYNVRDLIIYALGIGSSDLRYVYEKHPDFAAFPTFPVVLYYKGTSFDALPFPSPILVASLVFVSGAALCRCFLGWQARYPTQKTVRGNQLLLRLEPYADPGDSGRAAFPSPPMKNVKVWLDAGVTIERLADLPTAGRMKVEGGVASVHRKGKGAFLEKLHELKDEAGKVYYRMIDASFCVGATDFEEFGQQLTTLVQMPKRSPEKRRETKLEERAAMIYRLSGDYNPLHLDPEFAKTAGFETPIVHGKCTLGHTARCLLDTLAGGDHRRFRSLALRYSSPVIPGQTLVVEMWETNAPEEYLFQVLVKETGKVCVSNGRLLLHAASRL</sequence>
<dbReference type="Proteomes" id="UP001178507">
    <property type="component" value="Unassembled WGS sequence"/>
</dbReference>